<keyword evidence="4" id="KW-0418">Kinase</keyword>
<evidence type="ECO:0000256" key="5">
    <source>
        <dbReference type="ARBA" id="ARBA00022840"/>
    </source>
</evidence>
<dbReference type="AlphaFoldDB" id="A0AAD1Z0J2"/>
<keyword evidence="5" id="KW-0067">ATP-binding</keyword>
<evidence type="ECO:0000313" key="8">
    <source>
        <dbReference type="Proteomes" id="UP000834106"/>
    </source>
</evidence>
<dbReference type="GO" id="GO:0005886">
    <property type="term" value="C:plasma membrane"/>
    <property type="evidence" value="ECO:0007669"/>
    <property type="project" value="TreeGrafter"/>
</dbReference>
<dbReference type="EMBL" id="OU503039">
    <property type="protein sequence ID" value="CAI9760053.1"/>
    <property type="molecule type" value="Genomic_DNA"/>
</dbReference>
<organism evidence="7 8">
    <name type="scientific">Fraxinus pennsylvanica</name>
    <dbReference type="NCBI Taxonomy" id="56036"/>
    <lineage>
        <taxon>Eukaryota</taxon>
        <taxon>Viridiplantae</taxon>
        <taxon>Streptophyta</taxon>
        <taxon>Embryophyta</taxon>
        <taxon>Tracheophyta</taxon>
        <taxon>Spermatophyta</taxon>
        <taxon>Magnoliopsida</taxon>
        <taxon>eudicotyledons</taxon>
        <taxon>Gunneridae</taxon>
        <taxon>Pentapetalae</taxon>
        <taxon>asterids</taxon>
        <taxon>lamiids</taxon>
        <taxon>Lamiales</taxon>
        <taxon>Oleaceae</taxon>
        <taxon>Oleeae</taxon>
        <taxon>Fraxinus</taxon>
    </lineage>
</organism>
<evidence type="ECO:0000256" key="4">
    <source>
        <dbReference type="ARBA" id="ARBA00022777"/>
    </source>
</evidence>
<keyword evidence="2" id="KW-0808">Transferase</keyword>
<dbReference type="Proteomes" id="UP000834106">
    <property type="component" value="Chromosome 4"/>
</dbReference>
<keyword evidence="3" id="KW-0547">Nucleotide-binding</keyword>
<dbReference type="PANTHER" id="PTHR27002">
    <property type="entry name" value="RECEPTOR-LIKE SERINE/THREONINE-PROTEIN KINASE SD1-8"/>
    <property type="match status" value="1"/>
</dbReference>
<dbReference type="PANTHER" id="PTHR27002:SF1050">
    <property type="entry name" value="CYSTEINE-RICH RECEPTOR-LIKE PROTEIN KINASE 5"/>
    <property type="match status" value="1"/>
</dbReference>
<accession>A0AAD1Z0J2</accession>
<name>A0AAD1Z0J2_9LAMI</name>
<dbReference type="GO" id="GO:0005524">
    <property type="term" value="F:ATP binding"/>
    <property type="evidence" value="ECO:0007669"/>
    <property type="project" value="UniProtKB-KW"/>
</dbReference>
<keyword evidence="6" id="KW-0812">Transmembrane</keyword>
<evidence type="ECO:0000256" key="3">
    <source>
        <dbReference type="ARBA" id="ARBA00022741"/>
    </source>
</evidence>
<dbReference type="GO" id="GO:0004674">
    <property type="term" value="F:protein serine/threonine kinase activity"/>
    <property type="evidence" value="ECO:0007669"/>
    <property type="project" value="UniProtKB-KW"/>
</dbReference>
<evidence type="ECO:0000256" key="1">
    <source>
        <dbReference type="ARBA" id="ARBA00022527"/>
    </source>
</evidence>
<keyword evidence="1" id="KW-0723">Serine/threonine-protein kinase</keyword>
<keyword evidence="6" id="KW-0472">Membrane</keyword>
<evidence type="ECO:0000256" key="6">
    <source>
        <dbReference type="SAM" id="Phobius"/>
    </source>
</evidence>
<dbReference type="GO" id="GO:0042742">
    <property type="term" value="P:defense response to bacterium"/>
    <property type="evidence" value="ECO:0007669"/>
    <property type="project" value="TreeGrafter"/>
</dbReference>
<sequence length="148" mass="16045">MPSTSYHHVVNIRKEVELFPLAAILGNRGISIQVIIAIVVPIVVVSLVVLLVGLHFLTGRTKKKKKKKQCGTIKERNEEDDISTVEALQYEFNTIDLATTSFSADNKIGAGGFGDVYKSSLLLAVAATSSSTRREASLRLVMLEMVGG</sequence>
<evidence type="ECO:0000256" key="2">
    <source>
        <dbReference type="ARBA" id="ARBA00022679"/>
    </source>
</evidence>
<keyword evidence="8" id="KW-1185">Reference proteome</keyword>
<proteinExistence type="predicted"/>
<feature type="transmembrane region" description="Helical" evidence="6">
    <location>
        <begin position="30"/>
        <end position="57"/>
    </location>
</feature>
<gene>
    <name evidence="7" type="ORF">FPE_LOCUS7483</name>
</gene>
<evidence type="ECO:0000313" key="7">
    <source>
        <dbReference type="EMBL" id="CAI9760053.1"/>
    </source>
</evidence>
<protein>
    <submittedName>
        <fullName evidence="7">Uncharacterized protein</fullName>
    </submittedName>
</protein>
<reference evidence="7" key="1">
    <citation type="submission" date="2023-05" db="EMBL/GenBank/DDBJ databases">
        <authorList>
            <person name="Huff M."/>
        </authorList>
    </citation>
    <scope>NUCLEOTIDE SEQUENCE</scope>
</reference>
<keyword evidence="6" id="KW-1133">Transmembrane helix</keyword>
<dbReference type="Gene3D" id="3.30.200.20">
    <property type="entry name" value="Phosphorylase Kinase, domain 1"/>
    <property type="match status" value="1"/>
</dbReference>